<proteinExistence type="inferred from homology"/>
<dbReference type="PANTHER" id="PTHR13939:SF0">
    <property type="entry name" value="NMN AMIDOHYDROLASE-LIKE PROTEIN YFAY"/>
    <property type="match status" value="1"/>
</dbReference>
<dbReference type="InterPro" id="IPR001453">
    <property type="entry name" value="MoaB/Mog_dom"/>
</dbReference>
<dbReference type="NCBIfam" id="TIGR00200">
    <property type="entry name" value="cinA_nterm"/>
    <property type="match status" value="1"/>
</dbReference>
<evidence type="ECO:0000256" key="1">
    <source>
        <dbReference type="HAMAP-Rule" id="MF_00226"/>
    </source>
</evidence>
<dbReference type="PIRSF" id="PIRSF006728">
    <property type="entry name" value="CinA"/>
    <property type="match status" value="1"/>
</dbReference>
<dbReference type="InterPro" id="IPR008136">
    <property type="entry name" value="CinA_C"/>
</dbReference>
<dbReference type="NCBIfam" id="TIGR00199">
    <property type="entry name" value="PncC_domain"/>
    <property type="match status" value="1"/>
</dbReference>
<dbReference type="HAMAP" id="MF_00226_B">
    <property type="entry name" value="CinA_B"/>
    <property type="match status" value="1"/>
</dbReference>
<name>A0ABS6E4F8_9FIRM</name>
<organism evidence="3 4">
    <name type="scientific">Tissierella simiarum</name>
    <dbReference type="NCBI Taxonomy" id="2841534"/>
    <lineage>
        <taxon>Bacteria</taxon>
        <taxon>Bacillati</taxon>
        <taxon>Bacillota</taxon>
        <taxon>Tissierellia</taxon>
        <taxon>Tissierellales</taxon>
        <taxon>Tissierellaceae</taxon>
        <taxon>Tissierella</taxon>
    </lineage>
</organism>
<dbReference type="EMBL" id="JAHLPM010000004">
    <property type="protein sequence ID" value="MBU5437644.1"/>
    <property type="molecule type" value="Genomic_DNA"/>
</dbReference>
<dbReference type="NCBIfam" id="TIGR00177">
    <property type="entry name" value="molyb_syn"/>
    <property type="match status" value="1"/>
</dbReference>
<reference evidence="3 4" key="1">
    <citation type="submission" date="2021-06" db="EMBL/GenBank/DDBJ databases">
        <authorList>
            <person name="Sun Q."/>
            <person name="Li D."/>
        </authorList>
    </citation>
    <scope>NUCLEOTIDE SEQUENCE [LARGE SCALE GENOMIC DNA]</scope>
    <source>
        <strain evidence="3 4">MSJ-40</strain>
    </source>
</reference>
<accession>A0ABS6E4F8</accession>
<dbReference type="PANTHER" id="PTHR13939">
    <property type="entry name" value="NICOTINAMIDE-NUCLEOTIDE AMIDOHYDROLASE PNCC"/>
    <property type="match status" value="1"/>
</dbReference>
<protein>
    <recommendedName>
        <fullName evidence="1">Putative competence-damage inducible protein</fullName>
    </recommendedName>
</protein>
<evidence type="ECO:0000313" key="3">
    <source>
        <dbReference type="EMBL" id="MBU5437644.1"/>
    </source>
</evidence>
<keyword evidence="4" id="KW-1185">Reference proteome</keyword>
<dbReference type="InterPro" id="IPR050101">
    <property type="entry name" value="CinA"/>
</dbReference>
<gene>
    <name evidence="1" type="primary">cinA</name>
    <name evidence="3" type="ORF">KQI42_06475</name>
</gene>
<dbReference type="NCBIfam" id="NF001813">
    <property type="entry name" value="PRK00549.1"/>
    <property type="match status" value="1"/>
</dbReference>
<dbReference type="Pfam" id="PF18146">
    <property type="entry name" value="CinA_KH"/>
    <property type="match status" value="1"/>
</dbReference>
<comment type="similarity">
    <text evidence="1">Belongs to the CinA family.</text>
</comment>
<dbReference type="Proteomes" id="UP000749471">
    <property type="component" value="Unassembled WGS sequence"/>
</dbReference>
<dbReference type="SMART" id="SM00852">
    <property type="entry name" value="MoCF_biosynth"/>
    <property type="match status" value="1"/>
</dbReference>
<dbReference type="InterPro" id="IPR041424">
    <property type="entry name" value="CinA_KH"/>
</dbReference>
<comment type="caution">
    <text evidence="3">The sequence shown here is derived from an EMBL/GenBank/DDBJ whole genome shotgun (WGS) entry which is preliminary data.</text>
</comment>
<feature type="domain" description="MoaB/Mog" evidence="2">
    <location>
        <begin position="4"/>
        <end position="170"/>
    </location>
</feature>
<evidence type="ECO:0000259" key="2">
    <source>
        <dbReference type="SMART" id="SM00852"/>
    </source>
</evidence>
<evidence type="ECO:0000313" key="4">
    <source>
        <dbReference type="Proteomes" id="UP000749471"/>
    </source>
</evidence>
<dbReference type="InterPro" id="IPR008135">
    <property type="entry name" value="Competence-induced_CinA"/>
</dbReference>
<dbReference type="Pfam" id="PF00994">
    <property type="entry name" value="MoCF_biosynth"/>
    <property type="match status" value="1"/>
</dbReference>
<dbReference type="Pfam" id="PF02464">
    <property type="entry name" value="CinA"/>
    <property type="match status" value="1"/>
</dbReference>
<dbReference type="CDD" id="cd00885">
    <property type="entry name" value="cinA"/>
    <property type="match status" value="1"/>
</dbReference>
<dbReference type="RefSeq" id="WP_216517951.1">
    <property type="nucleotide sequence ID" value="NZ_JAHLPM010000004.1"/>
</dbReference>
<sequence>MKAEIISIGTEITTGSILNTNTKYLSTKLLENGIEVSYHTSVEDNADMIKEVFKIALKRVDLIITTGGLGPTDDDLTKEIIAETLGLKLIKDKEMEDNIKNMFNSLNRPMPTNNKKQALVPEGGRFIANEIGTAPGVYISKDNKKIIMLPGPPKEMKIMFEKYVRPIIMQDFFIITKSINTIGIGESALEMEIKDIILNEKDITIATYAKEGEVEVKIIAKGQSKDFIEERLNKVIEKVENKVGTYIYGFDNTTIEETVFKLLKEKGYKVGFCESCTGGLISSRFIRIPGASEVLDRTIVTYSNKSKIEELGVKKETLEQYGAVSKETALEMAEGLLKKGDLDLVLSTTGIAGPAGGSEEKPVGLVYIGIATKTKNKVLKCNFNGDRESIQNRTTTRSFAEIRNLLLN</sequence>